<comment type="caution">
    <text evidence="5">The sequence shown here is derived from an EMBL/GenBank/DDBJ whole genome shotgun (WGS) entry which is preliminary data.</text>
</comment>
<dbReference type="Pfam" id="PF25607">
    <property type="entry name" value="DUF7939"/>
    <property type="match status" value="1"/>
</dbReference>
<accession>A0A1T1HAA0</accession>
<keyword evidence="2" id="KW-0472">Membrane</keyword>
<feature type="chain" id="PRO_5010574342" description="DUF7939 domain-containing protein" evidence="3">
    <location>
        <begin position="32"/>
        <end position="569"/>
    </location>
</feature>
<reference evidence="5" key="1">
    <citation type="submission" date="2017-02" db="EMBL/GenBank/DDBJ databases">
        <title>Draft Genome Sequence of the Salt Water Bacterium Oceanospirillum linum ATCC 11336.</title>
        <authorList>
            <person name="Trachtenberg A.M."/>
            <person name="Carney J.G."/>
            <person name="Linnane J.D."/>
            <person name="Rheaume B.A."/>
            <person name="Pitts N.L."/>
            <person name="Mykles D.L."/>
            <person name="Maclea K.S."/>
        </authorList>
    </citation>
    <scope>NUCLEOTIDE SEQUENCE [LARGE SCALE GENOMIC DNA]</scope>
    <source>
        <strain evidence="5">ATCC 11336</strain>
    </source>
</reference>
<gene>
    <name evidence="5" type="ORF">BTA35_0212295</name>
</gene>
<name>A0A1T1HAA0_OCELI</name>
<keyword evidence="2" id="KW-1133">Transmembrane helix</keyword>
<protein>
    <recommendedName>
        <fullName evidence="4">DUF7939 domain-containing protein</fullName>
    </recommendedName>
</protein>
<dbReference type="Proteomes" id="UP000190064">
    <property type="component" value="Unassembled WGS sequence"/>
</dbReference>
<evidence type="ECO:0000256" key="1">
    <source>
        <dbReference type="SAM" id="MobiDB-lite"/>
    </source>
</evidence>
<dbReference type="InterPro" id="IPR057699">
    <property type="entry name" value="DUF7939"/>
</dbReference>
<feature type="compositionally biased region" description="Basic and acidic residues" evidence="1">
    <location>
        <begin position="551"/>
        <end position="562"/>
    </location>
</feature>
<keyword evidence="3" id="KW-0732">Signal</keyword>
<dbReference type="RefSeq" id="WP_078320114.1">
    <property type="nucleotide sequence ID" value="NZ_FXTS01000006.1"/>
</dbReference>
<keyword evidence="6" id="KW-1185">Reference proteome</keyword>
<dbReference type="InterPro" id="IPR025738">
    <property type="entry name" value="BatD"/>
</dbReference>
<feature type="region of interest" description="Disordered" evidence="1">
    <location>
        <begin position="537"/>
        <end position="569"/>
    </location>
</feature>
<dbReference type="PANTHER" id="PTHR40940:SF1">
    <property type="entry name" value="PROTEIN BATD"/>
    <property type="match status" value="1"/>
</dbReference>
<dbReference type="AlphaFoldDB" id="A0A1T1HAA0"/>
<dbReference type="Pfam" id="PF13584">
    <property type="entry name" value="BatD"/>
    <property type="match status" value="1"/>
</dbReference>
<dbReference type="PANTHER" id="PTHR40940">
    <property type="entry name" value="PROTEIN BATD-RELATED"/>
    <property type="match status" value="1"/>
</dbReference>
<sequence length="569" mass="63864">MVSLIPHQTFLLNLRMTLVIMALFFSFHAQANSLEASVDRTRLTENESVTLFLKAPGLELTGDPELAELYQDFEVLAQQVRTNIQIINGENHSERIWEISLLPRRTGTLIIPAITIGDVSSQPITLEVRAEPENTQASADIFLHSEIDHSGSIYVQQQLVYTLRLYYATSISDHGLTDLELENVLMVQLGNRKDFEARIDGRLYNVAEWQFALYPQSSGELVLPPQTFSGRVRVQNRYSLGGLKHIRIQSPEHKINVLPVPDSFPADAQWLPAKSVTLSQQWSGNYAQWQEGTPLTRKLTLQARGLTAAQLPPIEMPVMQGVRQYPEQPQLNEYPENLNQSGTGLVGEKTLSIALIPTATGVLRLPEVRIPWWNTNTNKLEYAALEPLPLNISADPARAPEPEKVKATPSDTIAPPVQSQAGNSFLWQIAALFFSILSAILALFLWQSRQQLIFARQQLLHNLGQNGVAKNQTKTMAFVENPIFRQALLNACQQNQARAAWDAWRKWQRVEAPQTTPEFDKALHQLQMVLFGPNAKPESWQGSDLATASEGIKRVSRQKDQPLPELYPG</sequence>
<feature type="signal peptide" evidence="3">
    <location>
        <begin position="1"/>
        <end position="31"/>
    </location>
</feature>
<organism evidence="5 6">
    <name type="scientific">Oceanospirillum linum</name>
    <dbReference type="NCBI Taxonomy" id="966"/>
    <lineage>
        <taxon>Bacteria</taxon>
        <taxon>Pseudomonadati</taxon>
        <taxon>Pseudomonadota</taxon>
        <taxon>Gammaproteobacteria</taxon>
        <taxon>Oceanospirillales</taxon>
        <taxon>Oceanospirillaceae</taxon>
        <taxon>Oceanospirillum</taxon>
    </lineage>
</organism>
<feature type="domain" description="DUF7939" evidence="4">
    <location>
        <begin position="485"/>
        <end position="552"/>
    </location>
</feature>
<evidence type="ECO:0000313" key="5">
    <source>
        <dbReference type="EMBL" id="OOV86660.1"/>
    </source>
</evidence>
<feature type="transmembrane region" description="Helical" evidence="2">
    <location>
        <begin position="425"/>
        <end position="446"/>
    </location>
</feature>
<evidence type="ECO:0000313" key="6">
    <source>
        <dbReference type="Proteomes" id="UP000190064"/>
    </source>
</evidence>
<proteinExistence type="predicted"/>
<dbReference type="STRING" id="966.BTA35_0212295"/>
<evidence type="ECO:0000256" key="3">
    <source>
        <dbReference type="SAM" id="SignalP"/>
    </source>
</evidence>
<evidence type="ECO:0000256" key="2">
    <source>
        <dbReference type="SAM" id="Phobius"/>
    </source>
</evidence>
<dbReference type="EMBL" id="MTSD02000005">
    <property type="protein sequence ID" value="OOV86660.1"/>
    <property type="molecule type" value="Genomic_DNA"/>
</dbReference>
<evidence type="ECO:0000259" key="4">
    <source>
        <dbReference type="Pfam" id="PF25607"/>
    </source>
</evidence>
<keyword evidence="2" id="KW-0812">Transmembrane</keyword>